<comment type="caution">
    <text evidence="1">The sequence shown here is derived from an EMBL/GenBank/DDBJ whole genome shotgun (WGS) entry which is preliminary data.</text>
</comment>
<organism evidence="1 2">
    <name type="scientific">Solanum commersonii</name>
    <name type="common">Commerson's wild potato</name>
    <name type="synonym">Commerson's nightshade</name>
    <dbReference type="NCBI Taxonomy" id="4109"/>
    <lineage>
        <taxon>Eukaryota</taxon>
        <taxon>Viridiplantae</taxon>
        <taxon>Streptophyta</taxon>
        <taxon>Embryophyta</taxon>
        <taxon>Tracheophyta</taxon>
        <taxon>Spermatophyta</taxon>
        <taxon>Magnoliopsida</taxon>
        <taxon>eudicotyledons</taxon>
        <taxon>Gunneridae</taxon>
        <taxon>Pentapetalae</taxon>
        <taxon>asterids</taxon>
        <taxon>lamiids</taxon>
        <taxon>Solanales</taxon>
        <taxon>Solanaceae</taxon>
        <taxon>Solanoideae</taxon>
        <taxon>Solaneae</taxon>
        <taxon>Solanum</taxon>
    </lineage>
</organism>
<protein>
    <submittedName>
        <fullName evidence="1">Uncharacterized protein</fullName>
    </submittedName>
</protein>
<gene>
    <name evidence="1" type="ORF">H5410_051970</name>
</gene>
<dbReference type="Proteomes" id="UP000824120">
    <property type="component" value="Chromosome 10"/>
</dbReference>
<evidence type="ECO:0000313" key="2">
    <source>
        <dbReference type="Proteomes" id="UP000824120"/>
    </source>
</evidence>
<evidence type="ECO:0000313" key="1">
    <source>
        <dbReference type="EMBL" id="KAG5581343.1"/>
    </source>
</evidence>
<name>A0A9J5X0Z3_SOLCO</name>
<dbReference type="AlphaFoldDB" id="A0A9J5X0Z3"/>
<sequence>MSPQSQATMTNLIQATLDMHLTMQGQATLKRVSILNPNLPLGDHTKMQIQAIQGNVQLSFPSYHEIDLNQQSHPTLTRVLEYKCKISTGEYDSQPYAIVRRA</sequence>
<proteinExistence type="predicted"/>
<accession>A0A9J5X0Z3</accession>
<dbReference type="EMBL" id="JACXVP010000010">
    <property type="protein sequence ID" value="KAG5581343.1"/>
    <property type="molecule type" value="Genomic_DNA"/>
</dbReference>
<reference evidence="1 2" key="1">
    <citation type="submission" date="2020-09" db="EMBL/GenBank/DDBJ databases">
        <title>De no assembly of potato wild relative species, Solanum commersonii.</title>
        <authorList>
            <person name="Cho K."/>
        </authorList>
    </citation>
    <scope>NUCLEOTIDE SEQUENCE [LARGE SCALE GENOMIC DNA]</scope>
    <source>
        <strain evidence="1">LZ3.2</strain>
        <tissue evidence="1">Leaf</tissue>
    </source>
</reference>
<keyword evidence="2" id="KW-1185">Reference proteome</keyword>